<protein>
    <submittedName>
        <fullName evidence="10">ABC transporter ATP-binding protein</fullName>
    </submittedName>
</protein>
<evidence type="ECO:0000256" key="1">
    <source>
        <dbReference type="ARBA" id="ARBA00022448"/>
    </source>
</evidence>
<dbReference type="FunFam" id="3.40.50.300:FF:000425">
    <property type="entry name" value="Probable ABC transporter, ATP-binding subunit"/>
    <property type="match status" value="1"/>
</dbReference>
<sequence>MLLIQDVTIKIADKVINDTINLHLASGDIGCLLGPSGCGKTTLLRAIAGFLPIQSGVIKVRQQEVSTATRHADITERKVGVVFQDFALFPHLTVAQNIGFGLHELKALERENRVNELLALTQLEEHADKYPHTLSGGQQQRVAIARALAPKPDLLLLDEPFSALDPELRETLAKDIKWILKHENVTALLVTHDQTEAFTIADKIAVMSNGKIEQCASAYALYHEPETRFVADFIGEGRFIRATHVDAKTLLTQLGPFVVPEMPENIYKEFSLLVRPDDILHDDASRFSATVVDRAFRGSHILYTLALGDEHKEQVLCLTPSHHDHQIGEHFGICLELEHIIYFPNA</sequence>
<evidence type="ECO:0000256" key="3">
    <source>
        <dbReference type="ARBA" id="ARBA00022496"/>
    </source>
</evidence>
<keyword evidence="5 10" id="KW-0067">ATP-binding</keyword>
<dbReference type="EMBL" id="JANATA010000004">
    <property type="protein sequence ID" value="MCP3428102.1"/>
    <property type="molecule type" value="Genomic_DNA"/>
</dbReference>
<dbReference type="SMART" id="SM00382">
    <property type="entry name" value="AAA"/>
    <property type="match status" value="1"/>
</dbReference>
<dbReference type="InterPro" id="IPR008995">
    <property type="entry name" value="Mo/tungstate-bd_C_term_dom"/>
</dbReference>
<dbReference type="InterPro" id="IPR050093">
    <property type="entry name" value="ABC_SmlMolc_Importer"/>
</dbReference>
<evidence type="ECO:0000256" key="8">
    <source>
        <dbReference type="ARBA" id="ARBA00023136"/>
    </source>
</evidence>
<evidence type="ECO:0000259" key="9">
    <source>
        <dbReference type="PROSITE" id="PS50893"/>
    </source>
</evidence>
<dbReference type="GO" id="GO:0016887">
    <property type="term" value="F:ATP hydrolysis activity"/>
    <property type="evidence" value="ECO:0007669"/>
    <property type="project" value="InterPro"/>
</dbReference>
<dbReference type="Gene3D" id="3.40.50.300">
    <property type="entry name" value="P-loop containing nucleotide triphosphate hydrolases"/>
    <property type="match status" value="1"/>
</dbReference>
<dbReference type="InterPro" id="IPR003593">
    <property type="entry name" value="AAA+_ATPase"/>
</dbReference>
<name>A0AA41X1E4_9ALTE</name>
<evidence type="ECO:0000256" key="5">
    <source>
        <dbReference type="ARBA" id="ARBA00022840"/>
    </source>
</evidence>
<evidence type="ECO:0000256" key="7">
    <source>
        <dbReference type="ARBA" id="ARBA00023065"/>
    </source>
</evidence>
<keyword evidence="3" id="KW-0410">Iron transport</keyword>
<proteinExistence type="predicted"/>
<feature type="domain" description="ABC transporter" evidence="9">
    <location>
        <begin position="2"/>
        <end position="234"/>
    </location>
</feature>
<dbReference type="Pfam" id="PF00005">
    <property type="entry name" value="ABC_tran"/>
    <property type="match status" value="1"/>
</dbReference>
<keyword evidence="1" id="KW-0813">Transport</keyword>
<gene>
    <name evidence="10" type="ORF">NLF92_03970</name>
</gene>
<dbReference type="Proteomes" id="UP001165413">
    <property type="component" value="Unassembled WGS sequence"/>
</dbReference>
<evidence type="ECO:0000256" key="2">
    <source>
        <dbReference type="ARBA" id="ARBA00022475"/>
    </source>
</evidence>
<dbReference type="PANTHER" id="PTHR42781">
    <property type="entry name" value="SPERMIDINE/PUTRESCINE IMPORT ATP-BINDING PROTEIN POTA"/>
    <property type="match status" value="1"/>
</dbReference>
<dbReference type="InterPro" id="IPR017871">
    <property type="entry name" value="ABC_transporter-like_CS"/>
</dbReference>
<dbReference type="RefSeq" id="WP_254099132.1">
    <property type="nucleotide sequence ID" value="NZ_JANATA010000004.1"/>
</dbReference>
<evidence type="ECO:0000313" key="11">
    <source>
        <dbReference type="Proteomes" id="UP001165413"/>
    </source>
</evidence>
<dbReference type="InterPro" id="IPR003439">
    <property type="entry name" value="ABC_transporter-like_ATP-bd"/>
</dbReference>
<dbReference type="GO" id="GO:0043190">
    <property type="term" value="C:ATP-binding cassette (ABC) transporter complex"/>
    <property type="evidence" value="ECO:0007669"/>
    <property type="project" value="InterPro"/>
</dbReference>
<dbReference type="InterPro" id="IPR013611">
    <property type="entry name" value="Transp-assoc_OB_typ2"/>
</dbReference>
<dbReference type="PROSITE" id="PS00211">
    <property type="entry name" value="ABC_TRANSPORTER_1"/>
    <property type="match status" value="1"/>
</dbReference>
<reference evidence="10" key="1">
    <citation type="submission" date="2022-07" db="EMBL/GenBank/DDBJ databases">
        <title>Characterization of the Novel Bacterium Alteromonas immobilis LMIT006 and Alteromonas gregis LMIT007.</title>
        <authorList>
            <person name="Lin X."/>
        </authorList>
    </citation>
    <scope>NUCLEOTIDE SEQUENCE</scope>
    <source>
        <strain evidence="10">LMIT007</strain>
    </source>
</reference>
<dbReference type="PROSITE" id="PS50893">
    <property type="entry name" value="ABC_TRANSPORTER_2"/>
    <property type="match status" value="1"/>
</dbReference>
<dbReference type="PANTHER" id="PTHR42781:SF4">
    <property type="entry name" value="SPERMIDINE_PUTRESCINE IMPORT ATP-BINDING PROTEIN POTA"/>
    <property type="match status" value="1"/>
</dbReference>
<accession>A0AA41X1E4</accession>
<dbReference type="CDD" id="cd03259">
    <property type="entry name" value="ABC_Carb_Solutes_like"/>
    <property type="match status" value="1"/>
</dbReference>
<dbReference type="Pfam" id="PF08402">
    <property type="entry name" value="TOBE_2"/>
    <property type="match status" value="1"/>
</dbReference>
<dbReference type="InterPro" id="IPR015853">
    <property type="entry name" value="ABC_transpr_FbpC"/>
</dbReference>
<dbReference type="AlphaFoldDB" id="A0AA41X1E4"/>
<evidence type="ECO:0000256" key="4">
    <source>
        <dbReference type="ARBA" id="ARBA00022741"/>
    </source>
</evidence>
<comment type="caution">
    <text evidence="10">The sequence shown here is derived from an EMBL/GenBank/DDBJ whole genome shotgun (WGS) entry which is preliminary data.</text>
</comment>
<evidence type="ECO:0000313" key="10">
    <source>
        <dbReference type="EMBL" id="MCP3428102.1"/>
    </source>
</evidence>
<dbReference type="SUPFAM" id="SSF50331">
    <property type="entry name" value="MOP-like"/>
    <property type="match status" value="1"/>
</dbReference>
<keyword evidence="7" id="KW-0406">Ion transport</keyword>
<evidence type="ECO:0000256" key="6">
    <source>
        <dbReference type="ARBA" id="ARBA00023004"/>
    </source>
</evidence>
<dbReference type="SUPFAM" id="SSF52540">
    <property type="entry name" value="P-loop containing nucleoside triphosphate hydrolases"/>
    <property type="match status" value="1"/>
</dbReference>
<keyword evidence="2" id="KW-1003">Cell membrane</keyword>
<dbReference type="GO" id="GO:0015408">
    <property type="term" value="F:ABC-type ferric iron transporter activity"/>
    <property type="evidence" value="ECO:0007669"/>
    <property type="project" value="InterPro"/>
</dbReference>
<dbReference type="InterPro" id="IPR027417">
    <property type="entry name" value="P-loop_NTPase"/>
</dbReference>
<keyword evidence="4" id="KW-0547">Nucleotide-binding</keyword>
<dbReference type="GO" id="GO:0005524">
    <property type="term" value="F:ATP binding"/>
    <property type="evidence" value="ECO:0007669"/>
    <property type="project" value="UniProtKB-KW"/>
</dbReference>
<organism evidence="10 11">
    <name type="scientific">Opacimonas viscosa</name>
    <dbReference type="NCBI Taxonomy" id="2961944"/>
    <lineage>
        <taxon>Bacteria</taxon>
        <taxon>Pseudomonadati</taxon>
        <taxon>Pseudomonadota</taxon>
        <taxon>Gammaproteobacteria</taxon>
        <taxon>Alteromonadales</taxon>
        <taxon>Alteromonadaceae</taxon>
        <taxon>Opacimonas</taxon>
    </lineage>
</organism>
<dbReference type="GO" id="GO:0015697">
    <property type="term" value="P:quaternary ammonium group transport"/>
    <property type="evidence" value="ECO:0007669"/>
    <property type="project" value="UniProtKB-ARBA"/>
</dbReference>
<keyword evidence="8" id="KW-0472">Membrane</keyword>
<keyword evidence="6" id="KW-0408">Iron</keyword>
<keyword evidence="11" id="KW-1185">Reference proteome</keyword>